<feature type="transmembrane region" description="Helical" evidence="1">
    <location>
        <begin position="47"/>
        <end position="66"/>
    </location>
</feature>
<organism evidence="2">
    <name type="scientific">marine metagenome</name>
    <dbReference type="NCBI Taxonomy" id="408172"/>
    <lineage>
        <taxon>unclassified sequences</taxon>
        <taxon>metagenomes</taxon>
        <taxon>ecological metagenomes</taxon>
    </lineage>
</organism>
<feature type="non-terminal residue" evidence="2">
    <location>
        <position position="71"/>
    </location>
</feature>
<evidence type="ECO:0000313" key="2">
    <source>
        <dbReference type="EMBL" id="SVD35697.1"/>
    </source>
</evidence>
<evidence type="ECO:0000256" key="1">
    <source>
        <dbReference type="SAM" id="Phobius"/>
    </source>
</evidence>
<name>A0A382UNN5_9ZZZZ</name>
<accession>A0A382UNN5</accession>
<gene>
    <name evidence="2" type="ORF">METZ01_LOCUS388551</name>
</gene>
<sequence length="71" mass="7589">MLSLLVSLISFAIAAILLQRVLGGDPITYLLGDWAAPWGIEYRVDVLSAFVLFLVSGIGSVIMVFAPHSIA</sequence>
<evidence type="ECO:0008006" key="3">
    <source>
        <dbReference type="Google" id="ProtNLM"/>
    </source>
</evidence>
<keyword evidence="1" id="KW-0812">Transmembrane</keyword>
<dbReference type="EMBL" id="UINC01145518">
    <property type="protein sequence ID" value="SVD35697.1"/>
    <property type="molecule type" value="Genomic_DNA"/>
</dbReference>
<protein>
    <recommendedName>
        <fullName evidence="3">NADH-Ubiquinone oxidoreductase (complex I) chain 5 N-terminal domain-containing protein</fullName>
    </recommendedName>
</protein>
<reference evidence="2" key="1">
    <citation type="submission" date="2018-05" db="EMBL/GenBank/DDBJ databases">
        <authorList>
            <person name="Lanie J.A."/>
            <person name="Ng W.-L."/>
            <person name="Kazmierczak K.M."/>
            <person name="Andrzejewski T.M."/>
            <person name="Davidsen T.M."/>
            <person name="Wayne K.J."/>
            <person name="Tettelin H."/>
            <person name="Glass J.I."/>
            <person name="Rusch D."/>
            <person name="Podicherti R."/>
            <person name="Tsui H.-C.T."/>
            <person name="Winkler M.E."/>
        </authorList>
    </citation>
    <scope>NUCLEOTIDE SEQUENCE</scope>
</reference>
<proteinExistence type="predicted"/>
<keyword evidence="1" id="KW-0472">Membrane</keyword>
<keyword evidence="1" id="KW-1133">Transmembrane helix</keyword>
<dbReference type="AlphaFoldDB" id="A0A382UNN5"/>